<dbReference type="PANTHER" id="PTHR46323">
    <property type="entry name" value="BETA-GALACTOSIDASE"/>
    <property type="match status" value="1"/>
</dbReference>
<dbReference type="Proteomes" id="UP000439986">
    <property type="component" value="Unassembled WGS sequence"/>
</dbReference>
<gene>
    <name evidence="11" type="ORF">GJ698_16205</name>
</gene>
<evidence type="ECO:0000259" key="10">
    <source>
        <dbReference type="Pfam" id="PF16353"/>
    </source>
</evidence>
<dbReference type="Gene3D" id="2.60.40.10">
    <property type="entry name" value="Immunoglobulins"/>
    <property type="match status" value="2"/>
</dbReference>
<dbReference type="InterPro" id="IPR050347">
    <property type="entry name" value="Bact_Beta-galactosidase"/>
</dbReference>
<dbReference type="EC" id="3.2.1.23" evidence="3"/>
<dbReference type="Pfam" id="PF16353">
    <property type="entry name" value="LacZ_4"/>
    <property type="match status" value="1"/>
</dbReference>
<evidence type="ECO:0000256" key="6">
    <source>
        <dbReference type="ARBA" id="ARBA00032230"/>
    </source>
</evidence>
<feature type="domain" description="Beta galactosidase small chain/" evidence="9">
    <location>
        <begin position="612"/>
        <end position="713"/>
    </location>
</feature>
<protein>
    <recommendedName>
        <fullName evidence="3">beta-galactosidase</fullName>
        <ecNumber evidence="3">3.2.1.23</ecNumber>
    </recommendedName>
    <alternativeName>
        <fullName evidence="6">Lactase</fullName>
    </alternativeName>
</protein>
<dbReference type="GO" id="GO:0030246">
    <property type="term" value="F:carbohydrate binding"/>
    <property type="evidence" value="ECO:0007669"/>
    <property type="project" value="InterPro"/>
</dbReference>
<dbReference type="InterPro" id="IPR014718">
    <property type="entry name" value="GH-type_carb-bd"/>
</dbReference>
<dbReference type="SUPFAM" id="SSF74650">
    <property type="entry name" value="Galactose mutarotase-like"/>
    <property type="match status" value="1"/>
</dbReference>
<name>A0A844CXT9_9BURK</name>
<evidence type="ECO:0000256" key="5">
    <source>
        <dbReference type="ARBA" id="ARBA00023295"/>
    </source>
</evidence>
<keyword evidence="5" id="KW-0326">Glycosidase</keyword>
<evidence type="ECO:0000256" key="4">
    <source>
        <dbReference type="ARBA" id="ARBA00022801"/>
    </source>
</evidence>
<sequence length="802" mass="89171">MHQGGFYEFRYDVTRLLKQGESNQLEVTVQRYSANASVNRAERSSDYWLFSGIYRPVWLEAKPQANIDRVSLDARHTGDFSADVFVAGATSGKVSARIATLDGAPLGKEIRADIVDGKVHLSGHVDRIVPWSAENPQRYQVRFALLGGGKVVHDVTRIIGFRTMELRPRDGVYVNGHKVRLKGSNRHSIWPTSGRTTSKALSYQDARLMKEMNMNAVRMSHYPPDPHFLDVADEVGLYVIDELTGWQKAYDTDVATPLVKELVQRDQHHPSILFWANGNEGGFNRDLDRLYAGWDAQKRPVIHPWENFGGIDTAHYPTYNCCATSLFNGRDVFMPTEFLHGLYDGGAGASLNDWWNAMLANPLSAGGFIWAFVDEGIVRDDRNGAIDVAGNLAPDGILGPYREKEGSFFAIKKIWSPLYLPLSEMASLPPTFDGVITLENRYDFTNLNQLKLRWELVRLGLGEGHIVTAQGSIKAPDVAAGMRGVASIALPRDWSKQDALYIRATDRDGREIYKWSWMIATPQQVAERMRAPAGPAPASVTELADSYQLQAGTLGAVIDKATGYLRELKKDGVVAPLTNGPRLVAGTAELRHIHAAQQGGDVVVSAEYTGNLRKVNWRLGSDGRLSVNYGYQMEGSRYVDALGVTFDYPESQVTSMRWLGRGPYRVWKNRTQGAEFDVWQKDYNDTVSGLSWNYPEFKGFHDKVYWATLKTKNLPIAFINHADDIALGMFTPREASGEGFEPKGTHIDFPPGDISFLNAILPIGTKFNPPGEMGPSAQQARTPNLGIWLENTIDIVVGDSAR</sequence>
<feature type="domain" description="Glycoside hydrolase family 2 immunoglobulin-like beta-sandwich" evidence="7">
    <location>
        <begin position="71"/>
        <end position="162"/>
    </location>
</feature>
<dbReference type="InterPro" id="IPR013783">
    <property type="entry name" value="Ig-like_fold"/>
</dbReference>
<comment type="caution">
    <text evidence="11">The sequence shown here is derived from an EMBL/GenBank/DDBJ whole genome shotgun (WGS) entry which is preliminary data.</text>
</comment>
<evidence type="ECO:0000313" key="12">
    <source>
        <dbReference type="Proteomes" id="UP000439986"/>
    </source>
</evidence>
<dbReference type="InterPro" id="IPR032312">
    <property type="entry name" value="LacZ_4"/>
</dbReference>
<dbReference type="GO" id="GO:0009341">
    <property type="term" value="C:beta-galactosidase complex"/>
    <property type="evidence" value="ECO:0007669"/>
    <property type="project" value="InterPro"/>
</dbReference>
<reference evidence="11 12" key="1">
    <citation type="submission" date="2019-11" db="EMBL/GenBank/DDBJ databases">
        <title>Novel species isolated from a subtropical stream in China.</title>
        <authorList>
            <person name="Lu H."/>
        </authorList>
    </citation>
    <scope>NUCLEOTIDE SEQUENCE [LARGE SCALE GENOMIC DNA]</scope>
    <source>
        <strain evidence="11 12">FT26W</strain>
    </source>
</reference>
<dbReference type="InterPro" id="IPR006103">
    <property type="entry name" value="Glyco_hydro_2_cat"/>
</dbReference>
<feature type="domain" description="Glycoside hydrolase family 2 catalytic" evidence="8">
    <location>
        <begin position="172"/>
        <end position="292"/>
    </location>
</feature>
<keyword evidence="4 11" id="KW-0378">Hydrolase</keyword>
<dbReference type="Gene3D" id="2.60.120.260">
    <property type="entry name" value="Galactose-binding domain-like"/>
    <property type="match status" value="1"/>
</dbReference>
<proteinExistence type="inferred from homology"/>
<dbReference type="InterPro" id="IPR008979">
    <property type="entry name" value="Galactose-bd-like_sf"/>
</dbReference>
<dbReference type="InterPro" id="IPR006102">
    <property type="entry name" value="Ig-like_GH2"/>
</dbReference>
<dbReference type="SUPFAM" id="SSF49785">
    <property type="entry name" value="Galactose-binding domain-like"/>
    <property type="match status" value="1"/>
</dbReference>
<dbReference type="InterPro" id="IPR036156">
    <property type="entry name" value="Beta-gal/glucu_dom_sf"/>
</dbReference>
<dbReference type="InterPro" id="IPR017853">
    <property type="entry name" value="GH"/>
</dbReference>
<dbReference type="InterPro" id="IPR006101">
    <property type="entry name" value="Glyco_hydro_2"/>
</dbReference>
<dbReference type="GO" id="GO:0004565">
    <property type="term" value="F:beta-galactosidase activity"/>
    <property type="evidence" value="ECO:0007669"/>
    <property type="project" value="UniProtKB-EC"/>
</dbReference>
<dbReference type="Pfam" id="PF02929">
    <property type="entry name" value="Bgal_small_N"/>
    <property type="match status" value="1"/>
</dbReference>
<dbReference type="RefSeq" id="WP_154358814.1">
    <property type="nucleotide sequence ID" value="NZ_WKJL01000011.1"/>
</dbReference>
<comment type="similarity">
    <text evidence="2">Belongs to the glycosyl hydrolase 2 family.</text>
</comment>
<dbReference type="InterPro" id="IPR004199">
    <property type="entry name" value="B-gal_small/dom_5"/>
</dbReference>
<dbReference type="Gene3D" id="2.70.98.10">
    <property type="match status" value="1"/>
</dbReference>
<dbReference type="SUPFAM" id="SSF51445">
    <property type="entry name" value="(Trans)glycosidases"/>
    <property type="match status" value="1"/>
</dbReference>
<dbReference type="EMBL" id="WKJL01000011">
    <property type="protein sequence ID" value="MRW85627.1"/>
    <property type="molecule type" value="Genomic_DNA"/>
</dbReference>
<evidence type="ECO:0000313" key="11">
    <source>
        <dbReference type="EMBL" id="MRW85627.1"/>
    </source>
</evidence>
<dbReference type="PANTHER" id="PTHR46323:SF2">
    <property type="entry name" value="BETA-GALACTOSIDASE"/>
    <property type="match status" value="1"/>
</dbReference>
<evidence type="ECO:0000259" key="8">
    <source>
        <dbReference type="Pfam" id="PF02836"/>
    </source>
</evidence>
<keyword evidence="12" id="KW-1185">Reference proteome</keyword>
<dbReference type="InterPro" id="IPR011013">
    <property type="entry name" value="Gal_mutarotase_sf_dom"/>
</dbReference>
<evidence type="ECO:0000256" key="2">
    <source>
        <dbReference type="ARBA" id="ARBA00007401"/>
    </source>
</evidence>
<dbReference type="Gene3D" id="3.20.20.80">
    <property type="entry name" value="Glycosidases"/>
    <property type="match status" value="1"/>
</dbReference>
<dbReference type="AlphaFoldDB" id="A0A844CXT9"/>
<dbReference type="SUPFAM" id="SSF49303">
    <property type="entry name" value="beta-Galactosidase/glucuronidase domain"/>
    <property type="match status" value="2"/>
</dbReference>
<dbReference type="PRINTS" id="PR00132">
    <property type="entry name" value="GLHYDRLASE2"/>
</dbReference>
<feature type="domain" description="Beta-galactosidase" evidence="10">
    <location>
        <begin position="436"/>
        <end position="492"/>
    </location>
</feature>
<evidence type="ECO:0000259" key="7">
    <source>
        <dbReference type="Pfam" id="PF00703"/>
    </source>
</evidence>
<accession>A0A844CXT9</accession>
<dbReference type="GO" id="GO:0005990">
    <property type="term" value="P:lactose catabolic process"/>
    <property type="evidence" value="ECO:0007669"/>
    <property type="project" value="TreeGrafter"/>
</dbReference>
<organism evidence="11 12">
    <name type="scientific">Duganella aquatilis</name>
    <dbReference type="NCBI Taxonomy" id="2666082"/>
    <lineage>
        <taxon>Bacteria</taxon>
        <taxon>Pseudomonadati</taxon>
        <taxon>Pseudomonadota</taxon>
        <taxon>Betaproteobacteria</taxon>
        <taxon>Burkholderiales</taxon>
        <taxon>Oxalobacteraceae</taxon>
        <taxon>Telluria group</taxon>
        <taxon>Duganella</taxon>
    </lineage>
</organism>
<evidence type="ECO:0000256" key="3">
    <source>
        <dbReference type="ARBA" id="ARBA00012756"/>
    </source>
</evidence>
<evidence type="ECO:0000259" key="9">
    <source>
        <dbReference type="Pfam" id="PF02929"/>
    </source>
</evidence>
<evidence type="ECO:0000256" key="1">
    <source>
        <dbReference type="ARBA" id="ARBA00001412"/>
    </source>
</evidence>
<dbReference type="Pfam" id="PF02836">
    <property type="entry name" value="Glyco_hydro_2_C"/>
    <property type="match status" value="1"/>
</dbReference>
<comment type="catalytic activity">
    <reaction evidence="1">
        <text>Hydrolysis of terminal non-reducing beta-D-galactose residues in beta-D-galactosides.</text>
        <dbReference type="EC" id="3.2.1.23"/>
    </reaction>
</comment>
<dbReference type="Pfam" id="PF00703">
    <property type="entry name" value="Glyco_hydro_2"/>
    <property type="match status" value="1"/>
</dbReference>